<dbReference type="OMA" id="QVKSYCT"/>
<dbReference type="AlphaFoldDB" id="A0A229WJT1"/>
<reference evidence="3" key="1">
    <citation type="submission" date="2021-08" db="EMBL/GenBank/DDBJ databases">
        <title>Global Aspergillus fumigatus from environmental and clinical sources.</title>
        <authorList>
            <person name="Barber A."/>
            <person name="Sae-Ong T."/>
        </authorList>
    </citation>
    <scope>NUCLEOTIDE SEQUENCE</scope>
    <source>
        <strain evidence="3">NRZ-2016-071</strain>
    </source>
</reference>
<dbReference type="GO" id="GO:0034965">
    <property type="term" value="P:intronic box C/D snoRNA processing"/>
    <property type="evidence" value="ECO:0007669"/>
    <property type="project" value="TreeGrafter"/>
</dbReference>
<dbReference type="GO" id="GO:0000294">
    <property type="term" value="P:nuclear-transcribed mRNA catabolic process, RNase MRP-dependent"/>
    <property type="evidence" value="ECO:0007669"/>
    <property type="project" value="TreeGrafter"/>
</dbReference>
<dbReference type="InterPro" id="IPR049128">
    <property type="entry name" value="Pop8-like_dom"/>
</dbReference>
<dbReference type="EMBL" id="JAIBSC010000022">
    <property type="protein sequence ID" value="KAH1908118.1"/>
    <property type="molecule type" value="Genomic_DNA"/>
</dbReference>
<dbReference type="PANTHER" id="PTHR28173">
    <property type="entry name" value="RIBONUCLEASES P/MRP PROTEIN SUBUNIT POP8"/>
    <property type="match status" value="1"/>
</dbReference>
<dbReference type="Proteomes" id="UP000813423">
    <property type="component" value="Unassembled WGS sequence"/>
</dbReference>
<organism evidence="3 4">
    <name type="scientific">Aspergillus fumigatus</name>
    <name type="common">Neosartorya fumigata</name>
    <dbReference type="NCBI Taxonomy" id="746128"/>
    <lineage>
        <taxon>Eukaryota</taxon>
        <taxon>Fungi</taxon>
        <taxon>Dikarya</taxon>
        <taxon>Ascomycota</taxon>
        <taxon>Pezizomycotina</taxon>
        <taxon>Eurotiomycetes</taxon>
        <taxon>Eurotiomycetidae</taxon>
        <taxon>Eurotiales</taxon>
        <taxon>Aspergillaceae</taxon>
        <taxon>Aspergillus</taxon>
        <taxon>Aspergillus subgen. Fumigati</taxon>
    </lineage>
</organism>
<feature type="domain" description="Ribonucleases P/MRP subunit Pop8-like" evidence="2">
    <location>
        <begin position="46"/>
        <end position="128"/>
    </location>
</feature>
<evidence type="ECO:0000313" key="4">
    <source>
        <dbReference type="Proteomes" id="UP000813423"/>
    </source>
</evidence>
<dbReference type="GO" id="GO:0000171">
    <property type="term" value="F:ribonuclease MRP activity"/>
    <property type="evidence" value="ECO:0007669"/>
    <property type="project" value="TreeGrafter"/>
</dbReference>
<name>A0A229WJT1_ASPFM</name>
<dbReference type="GO" id="GO:0000172">
    <property type="term" value="C:ribonuclease MRP complex"/>
    <property type="evidence" value="ECO:0007669"/>
    <property type="project" value="InterPro"/>
</dbReference>
<feature type="compositionally biased region" description="Polar residues" evidence="1">
    <location>
        <begin position="29"/>
        <end position="38"/>
    </location>
</feature>
<feature type="region of interest" description="Disordered" evidence="1">
    <location>
        <begin position="1"/>
        <end position="38"/>
    </location>
</feature>
<proteinExistence type="predicted"/>
<comment type="caution">
    <text evidence="3">The sequence shown here is derived from an EMBL/GenBank/DDBJ whole genome shotgun (WGS) entry which is preliminary data.</text>
</comment>
<accession>A0A229WJT1</accession>
<dbReference type="InterPro" id="IPR020347">
    <property type="entry name" value="Pop8"/>
</dbReference>
<dbReference type="GO" id="GO:0005655">
    <property type="term" value="C:nucleolar ribonuclease P complex"/>
    <property type="evidence" value="ECO:0007669"/>
    <property type="project" value="InterPro"/>
</dbReference>
<sequence>MASTIDNRTNLPTGPTSSKRKPPEETDASKTTSTPTVLSFTSRNPPWTYLKLQLITQPLTSTTQTTLDPLTARTHLTAALAQFLGLTGTAIPLDILKITQEGQAQTPTVWIRVPRSDAAAVVAALSSWIGGPPGGGSKSATATASAGSVAWRVCAKGNYLGAVVHGSGGDLFVP</sequence>
<protein>
    <recommendedName>
        <fullName evidence="2">Ribonucleases P/MRP subunit Pop8-like domain-containing protein</fullName>
    </recommendedName>
</protein>
<dbReference type="GO" id="GO:0004526">
    <property type="term" value="F:ribonuclease P activity"/>
    <property type="evidence" value="ECO:0007669"/>
    <property type="project" value="TreeGrafter"/>
</dbReference>
<feature type="compositionally biased region" description="Polar residues" evidence="1">
    <location>
        <begin position="1"/>
        <end position="17"/>
    </location>
</feature>
<dbReference type="PANTHER" id="PTHR28173:SF1">
    <property type="entry name" value="RIBONUCLEASES P_MRP PROTEIN SUBUNIT POP8"/>
    <property type="match status" value="1"/>
</dbReference>
<dbReference type="GO" id="GO:0008033">
    <property type="term" value="P:tRNA processing"/>
    <property type="evidence" value="ECO:0007669"/>
    <property type="project" value="InterPro"/>
</dbReference>
<evidence type="ECO:0000259" key="2">
    <source>
        <dbReference type="Pfam" id="PF20976"/>
    </source>
</evidence>
<gene>
    <name evidence="3" type="ORF">KXV57_003641</name>
</gene>
<evidence type="ECO:0000256" key="1">
    <source>
        <dbReference type="SAM" id="MobiDB-lite"/>
    </source>
</evidence>
<dbReference type="Pfam" id="PF20976">
    <property type="entry name" value="Pop8"/>
    <property type="match status" value="1"/>
</dbReference>
<evidence type="ECO:0000313" key="3">
    <source>
        <dbReference type="EMBL" id="KAH1908118.1"/>
    </source>
</evidence>